<reference evidence="2" key="1">
    <citation type="submission" date="2022-03" db="EMBL/GenBank/DDBJ databases">
        <title>Identification of a novel bacterium isolated from mangrove sediments.</title>
        <authorList>
            <person name="Pan X."/>
        </authorList>
    </citation>
    <scope>NUCLEOTIDE SEQUENCE</scope>
    <source>
        <strain evidence="2">B1949</strain>
    </source>
</reference>
<name>A0ABT0BB47_9SPHN</name>
<dbReference type="EMBL" id="JALHLF010000010">
    <property type="protein sequence ID" value="MCJ2182024.1"/>
    <property type="molecule type" value="Genomic_DNA"/>
</dbReference>
<evidence type="ECO:0000256" key="1">
    <source>
        <dbReference type="SAM" id="Phobius"/>
    </source>
</evidence>
<keyword evidence="3" id="KW-1185">Reference proteome</keyword>
<dbReference type="RefSeq" id="WP_244017520.1">
    <property type="nucleotide sequence ID" value="NZ_JALHLF010000010.1"/>
</dbReference>
<keyword evidence="1" id="KW-0472">Membrane</keyword>
<comment type="caution">
    <text evidence="2">The sequence shown here is derived from an EMBL/GenBank/DDBJ whole genome shotgun (WGS) entry which is preliminary data.</text>
</comment>
<sequence>MFTGTFDDCFSDYIPILELMAPLFAAASLFFFARFAFACWAPEPRDRTHRWRLAPPDGTRIYHPGYPFMASVGAVWALWRAALYPFDRAVFAYGGFWGLFAVWFMASGWMALRRPMA</sequence>
<evidence type="ECO:0000313" key="3">
    <source>
        <dbReference type="Proteomes" id="UP001162881"/>
    </source>
</evidence>
<dbReference type="Proteomes" id="UP001162881">
    <property type="component" value="Unassembled WGS sequence"/>
</dbReference>
<feature type="transmembrane region" description="Helical" evidence="1">
    <location>
        <begin position="91"/>
        <end position="112"/>
    </location>
</feature>
<feature type="transmembrane region" description="Helical" evidence="1">
    <location>
        <begin position="20"/>
        <end position="40"/>
    </location>
</feature>
<evidence type="ECO:0000313" key="2">
    <source>
        <dbReference type="EMBL" id="MCJ2182024.1"/>
    </source>
</evidence>
<organism evidence="2 3">
    <name type="scientific">Novosphingobium organovorum</name>
    <dbReference type="NCBI Taxonomy" id="2930092"/>
    <lineage>
        <taxon>Bacteria</taxon>
        <taxon>Pseudomonadati</taxon>
        <taxon>Pseudomonadota</taxon>
        <taxon>Alphaproteobacteria</taxon>
        <taxon>Sphingomonadales</taxon>
        <taxon>Sphingomonadaceae</taxon>
        <taxon>Novosphingobium</taxon>
    </lineage>
</organism>
<keyword evidence="1" id="KW-0812">Transmembrane</keyword>
<feature type="transmembrane region" description="Helical" evidence="1">
    <location>
        <begin position="61"/>
        <end position="79"/>
    </location>
</feature>
<protein>
    <submittedName>
        <fullName evidence="2">Uncharacterized protein</fullName>
    </submittedName>
</protein>
<proteinExistence type="predicted"/>
<keyword evidence="1" id="KW-1133">Transmembrane helix</keyword>
<accession>A0ABT0BB47</accession>
<gene>
    <name evidence="2" type="ORF">MTR62_04805</name>
</gene>